<dbReference type="GO" id="GO:0000981">
    <property type="term" value="F:DNA-binding transcription factor activity, RNA polymerase II-specific"/>
    <property type="evidence" value="ECO:0007669"/>
    <property type="project" value="TreeGrafter"/>
</dbReference>
<dbReference type="EMBL" id="SDAM02004335">
    <property type="protein sequence ID" value="KAH6820184.1"/>
    <property type="molecule type" value="Genomic_DNA"/>
</dbReference>
<dbReference type="SMART" id="SM00432">
    <property type="entry name" value="MADS"/>
    <property type="match status" value="1"/>
</dbReference>
<dbReference type="PANTHER" id="PTHR11945:SF776">
    <property type="entry name" value="AGAMOUS-LIKE 50-RELATED"/>
    <property type="match status" value="1"/>
</dbReference>
<dbReference type="CDD" id="cd00120">
    <property type="entry name" value="MADS"/>
    <property type="match status" value="1"/>
</dbReference>
<protein>
    <recommendedName>
        <fullName evidence="8">MADS-box domain-containing protein</fullName>
    </recommendedName>
</protein>
<evidence type="ECO:0000256" key="4">
    <source>
        <dbReference type="ARBA" id="ARBA00023163"/>
    </source>
</evidence>
<keyword evidence="6" id="KW-0175">Coiled coil</keyword>
<organism evidence="9 10">
    <name type="scientific">Perilla frutescens var. hirtella</name>
    <name type="common">Perilla citriodora</name>
    <name type="synonym">Perilla setoyensis</name>
    <dbReference type="NCBI Taxonomy" id="608512"/>
    <lineage>
        <taxon>Eukaryota</taxon>
        <taxon>Viridiplantae</taxon>
        <taxon>Streptophyta</taxon>
        <taxon>Embryophyta</taxon>
        <taxon>Tracheophyta</taxon>
        <taxon>Spermatophyta</taxon>
        <taxon>Magnoliopsida</taxon>
        <taxon>eudicotyledons</taxon>
        <taxon>Gunneridae</taxon>
        <taxon>Pentapetalae</taxon>
        <taxon>asterids</taxon>
        <taxon>lamiids</taxon>
        <taxon>Lamiales</taxon>
        <taxon>Lamiaceae</taxon>
        <taxon>Nepetoideae</taxon>
        <taxon>Elsholtzieae</taxon>
        <taxon>Perilla</taxon>
    </lineage>
</organism>
<sequence length="308" mass="33676">MSLERKTRGRQRIPIKLIENKDDLLVSFSKRRVGVYKKASELSTLCGVDVGAIIFSPSGIPHSFFTPDFDSVVHGRRSVLDQRPEGSPRSRILELNKRLDEVIEQEEREEQREKQLNGANVNGGEMWWWEVPGESLDAEQVKEQIEWFQTLKAEIKSRVHKLETNGGSPPPQHGGGTGADHVGGEFFFAPPSLDEYAGGGGTGAHVGDQYLFPPPPPPPHFDPSAGGGSSLTGGHYLFPPPHFDMGHYSFPPASLDLFGDGGIGRDHEQYGYPPSPLGGGISHCWLNGYGYVSREAQGNGEAGPSHRE</sequence>
<accession>A0AAD4IRI7</accession>
<keyword evidence="3" id="KW-0238">DNA-binding</keyword>
<dbReference type="InterPro" id="IPR036879">
    <property type="entry name" value="TF_MADSbox_sf"/>
</dbReference>
<dbReference type="Pfam" id="PF00319">
    <property type="entry name" value="SRF-TF"/>
    <property type="match status" value="1"/>
</dbReference>
<evidence type="ECO:0000256" key="1">
    <source>
        <dbReference type="ARBA" id="ARBA00004123"/>
    </source>
</evidence>
<dbReference type="Proteomes" id="UP001190926">
    <property type="component" value="Unassembled WGS sequence"/>
</dbReference>
<proteinExistence type="predicted"/>
<keyword evidence="2" id="KW-0805">Transcription regulation</keyword>
<keyword evidence="10" id="KW-1185">Reference proteome</keyword>
<feature type="domain" description="MADS-box" evidence="8">
    <location>
        <begin position="8"/>
        <end position="68"/>
    </location>
</feature>
<dbReference type="PANTHER" id="PTHR11945">
    <property type="entry name" value="MADS BOX PROTEIN"/>
    <property type="match status" value="1"/>
</dbReference>
<name>A0AAD4IRI7_PERFH</name>
<dbReference type="SUPFAM" id="SSF55455">
    <property type="entry name" value="SRF-like"/>
    <property type="match status" value="1"/>
</dbReference>
<evidence type="ECO:0000313" key="10">
    <source>
        <dbReference type="Proteomes" id="UP001190926"/>
    </source>
</evidence>
<dbReference type="Gene3D" id="3.40.1810.10">
    <property type="entry name" value="Transcription factor, MADS-box"/>
    <property type="match status" value="1"/>
</dbReference>
<evidence type="ECO:0000256" key="7">
    <source>
        <dbReference type="SAM" id="MobiDB-lite"/>
    </source>
</evidence>
<keyword evidence="4" id="KW-0804">Transcription</keyword>
<dbReference type="InterPro" id="IPR002100">
    <property type="entry name" value="TF_MADSbox"/>
</dbReference>
<evidence type="ECO:0000256" key="6">
    <source>
        <dbReference type="SAM" id="Coils"/>
    </source>
</evidence>
<evidence type="ECO:0000256" key="2">
    <source>
        <dbReference type="ARBA" id="ARBA00023015"/>
    </source>
</evidence>
<comment type="caution">
    <text evidence="9">The sequence shown here is derived from an EMBL/GenBank/DDBJ whole genome shotgun (WGS) entry which is preliminary data.</text>
</comment>
<dbReference type="GO" id="GO:0005634">
    <property type="term" value="C:nucleus"/>
    <property type="evidence" value="ECO:0007669"/>
    <property type="project" value="UniProtKB-SubCell"/>
</dbReference>
<dbReference type="PROSITE" id="PS50066">
    <property type="entry name" value="MADS_BOX_2"/>
    <property type="match status" value="1"/>
</dbReference>
<reference evidence="9 10" key="1">
    <citation type="journal article" date="2021" name="Nat. Commun.">
        <title>Incipient diploidization of the medicinal plant Perilla within 10,000 years.</title>
        <authorList>
            <person name="Zhang Y."/>
            <person name="Shen Q."/>
            <person name="Leng L."/>
            <person name="Zhang D."/>
            <person name="Chen S."/>
            <person name="Shi Y."/>
            <person name="Ning Z."/>
            <person name="Chen S."/>
        </authorList>
    </citation>
    <scope>NUCLEOTIDE SEQUENCE [LARGE SCALE GENOMIC DNA]</scope>
    <source>
        <strain evidence="10">cv. PC099</strain>
    </source>
</reference>
<keyword evidence="5" id="KW-0539">Nucleus</keyword>
<feature type="coiled-coil region" evidence="6">
    <location>
        <begin position="89"/>
        <end position="119"/>
    </location>
</feature>
<evidence type="ECO:0000256" key="5">
    <source>
        <dbReference type="ARBA" id="ARBA00023242"/>
    </source>
</evidence>
<evidence type="ECO:0000259" key="8">
    <source>
        <dbReference type="PROSITE" id="PS50066"/>
    </source>
</evidence>
<evidence type="ECO:0000313" key="9">
    <source>
        <dbReference type="EMBL" id="KAH6820184.1"/>
    </source>
</evidence>
<feature type="region of interest" description="Disordered" evidence="7">
    <location>
        <begin position="163"/>
        <end position="182"/>
    </location>
</feature>
<dbReference type="PRINTS" id="PR00404">
    <property type="entry name" value="MADSDOMAIN"/>
</dbReference>
<gene>
    <name evidence="9" type="ORF">C2S53_000688</name>
</gene>
<dbReference type="GO" id="GO:0000978">
    <property type="term" value="F:RNA polymerase II cis-regulatory region sequence-specific DNA binding"/>
    <property type="evidence" value="ECO:0007669"/>
    <property type="project" value="TreeGrafter"/>
</dbReference>
<evidence type="ECO:0000256" key="3">
    <source>
        <dbReference type="ARBA" id="ARBA00023125"/>
    </source>
</evidence>
<comment type="subcellular location">
    <subcellularLocation>
        <location evidence="1">Nucleus</location>
    </subcellularLocation>
</comment>
<dbReference type="AlphaFoldDB" id="A0AAD4IRI7"/>
<dbReference type="GO" id="GO:0046983">
    <property type="term" value="F:protein dimerization activity"/>
    <property type="evidence" value="ECO:0007669"/>
    <property type="project" value="InterPro"/>
</dbReference>